<evidence type="ECO:0000256" key="1">
    <source>
        <dbReference type="SAM" id="MobiDB-lite"/>
    </source>
</evidence>
<dbReference type="Proteomes" id="UP000028730">
    <property type="component" value="Unassembled WGS sequence"/>
</dbReference>
<organism evidence="2 3">
    <name type="scientific">Bifidobacterium bombi DSM 19703</name>
    <dbReference type="NCBI Taxonomy" id="1341695"/>
    <lineage>
        <taxon>Bacteria</taxon>
        <taxon>Bacillati</taxon>
        <taxon>Actinomycetota</taxon>
        <taxon>Actinomycetes</taxon>
        <taxon>Bifidobacteriales</taxon>
        <taxon>Bifidobacteriaceae</taxon>
        <taxon>Bifidobacterium</taxon>
    </lineage>
</organism>
<gene>
    <name evidence="2" type="ORF">BBOMB_1499</name>
</gene>
<protein>
    <submittedName>
        <fullName evidence="2">Uncharacterized protein</fullName>
    </submittedName>
</protein>
<dbReference type="EMBL" id="ATLK01000002">
    <property type="protein sequence ID" value="KFF30633.1"/>
    <property type="molecule type" value="Genomic_DNA"/>
</dbReference>
<accession>A0A086BNW9</accession>
<evidence type="ECO:0000313" key="2">
    <source>
        <dbReference type="EMBL" id="KFF30633.1"/>
    </source>
</evidence>
<feature type="region of interest" description="Disordered" evidence="1">
    <location>
        <begin position="74"/>
        <end position="106"/>
    </location>
</feature>
<keyword evidence="3" id="KW-1185">Reference proteome</keyword>
<reference evidence="2 3" key="1">
    <citation type="journal article" date="2014" name="Appl. Environ. Microbiol.">
        <title>Genomic encyclopedia of type strains of the genus Bifidobacterium.</title>
        <authorList>
            <person name="Milani C."/>
            <person name="Lugli G.A."/>
            <person name="Duranti S."/>
            <person name="Turroni F."/>
            <person name="Bottacini F."/>
            <person name="Mangifesta M."/>
            <person name="Sanchez B."/>
            <person name="Viappiani A."/>
            <person name="Mancabelli L."/>
            <person name="Taminiau B."/>
            <person name="Delcenserie V."/>
            <person name="Barrangou R."/>
            <person name="Margolles A."/>
            <person name="van Sinderen D."/>
            <person name="Ventura M."/>
        </authorList>
    </citation>
    <scope>NUCLEOTIDE SEQUENCE [LARGE SCALE GENOMIC DNA]</scope>
    <source>
        <strain evidence="2 3">DSM 19703</strain>
    </source>
</reference>
<dbReference type="AlphaFoldDB" id="A0A086BNW9"/>
<proteinExistence type="predicted"/>
<sequence length="147" mass="16566">MQGRGDETVRNHDIGREPGKVHLNLASSVERTRLSNIHRADSAEQIQQRGPCHLIPIQQGEPCHATSIQLQYKAHQTERTLPRKSQIRPRQRTASYPHKAGTKPNISLHTVSEPLESDKFSPHASSPREAYADLSCNRPFGLEKTYT</sequence>
<name>A0A086BNW9_9BIFI</name>
<comment type="caution">
    <text evidence="2">The sequence shown here is derived from an EMBL/GenBank/DDBJ whole genome shotgun (WGS) entry which is preliminary data.</text>
</comment>
<feature type="region of interest" description="Disordered" evidence="1">
    <location>
        <begin position="115"/>
        <end position="134"/>
    </location>
</feature>
<evidence type="ECO:0000313" key="3">
    <source>
        <dbReference type="Proteomes" id="UP000028730"/>
    </source>
</evidence>